<proteinExistence type="predicted"/>
<protein>
    <submittedName>
        <fullName evidence="2">Uncharacterized protein</fullName>
    </submittedName>
</protein>
<name>A0AA88CRJ4_FICCA</name>
<evidence type="ECO:0000313" key="3">
    <source>
        <dbReference type="Proteomes" id="UP001187192"/>
    </source>
</evidence>
<sequence length="28" mass="3239">MDSAKFHRHRITFGEGQEQRADGFCKVS</sequence>
<reference evidence="2" key="1">
    <citation type="submission" date="2023-07" db="EMBL/GenBank/DDBJ databases">
        <title>draft genome sequence of fig (Ficus carica).</title>
        <authorList>
            <person name="Takahashi T."/>
            <person name="Nishimura K."/>
        </authorList>
    </citation>
    <scope>NUCLEOTIDE SEQUENCE</scope>
</reference>
<gene>
    <name evidence="2" type="ORF">TIFTF001_047822</name>
    <name evidence="1" type="ORF">TIFTF001_050173</name>
</gene>
<dbReference type="EMBL" id="BTGU01005651">
    <property type="protein sequence ID" value="GMN26652.1"/>
    <property type="molecule type" value="Genomic_DNA"/>
</dbReference>
<evidence type="ECO:0000313" key="1">
    <source>
        <dbReference type="EMBL" id="GMN22004.1"/>
    </source>
</evidence>
<dbReference type="Proteomes" id="UP001187192">
    <property type="component" value="Unassembled WGS sequence"/>
</dbReference>
<dbReference type="EMBL" id="BTGU01007900">
    <property type="protein sequence ID" value="GMN22004.1"/>
    <property type="molecule type" value="Genomic_DNA"/>
</dbReference>
<comment type="caution">
    <text evidence="2">The sequence shown here is derived from an EMBL/GenBank/DDBJ whole genome shotgun (WGS) entry which is preliminary data.</text>
</comment>
<organism evidence="2 3">
    <name type="scientific">Ficus carica</name>
    <name type="common">Common fig</name>
    <dbReference type="NCBI Taxonomy" id="3494"/>
    <lineage>
        <taxon>Eukaryota</taxon>
        <taxon>Viridiplantae</taxon>
        <taxon>Streptophyta</taxon>
        <taxon>Embryophyta</taxon>
        <taxon>Tracheophyta</taxon>
        <taxon>Spermatophyta</taxon>
        <taxon>Magnoliopsida</taxon>
        <taxon>eudicotyledons</taxon>
        <taxon>Gunneridae</taxon>
        <taxon>Pentapetalae</taxon>
        <taxon>rosids</taxon>
        <taxon>fabids</taxon>
        <taxon>Rosales</taxon>
        <taxon>Moraceae</taxon>
        <taxon>Ficeae</taxon>
        <taxon>Ficus</taxon>
    </lineage>
</organism>
<dbReference type="AlphaFoldDB" id="A0AA88CRJ4"/>
<evidence type="ECO:0000313" key="2">
    <source>
        <dbReference type="EMBL" id="GMN26652.1"/>
    </source>
</evidence>
<accession>A0AA88CRJ4</accession>
<keyword evidence="3" id="KW-1185">Reference proteome</keyword>